<evidence type="ECO:0000256" key="4">
    <source>
        <dbReference type="ARBA" id="ARBA00022519"/>
    </source>
</evidence>
<dbReference type="InterPro" id="IPR007387">
    <property type="entry name" value="TRAP_DctQ"/>
</dbReference>
<dbReference type="Pfam" id="PF04290">
    <property type="entry name" value="DctQ"/>
    <property type="match status" value="1"/>
</dbReference>
<evidence type="ECO:0000256" key="8">
    <source>
        <dbReference type="ARBA" id="ARBA00038436"/>
    </source>
</evidence>
<keyword evidence="5 9" id="KW-0812">Transmembrane</keyword>
<keyword evidence="6 9" id="KW-1133">Transmembrane helix</keyword>
<keyword evidence="12" id="KW-1185">Reference proteome</keyword>
<keyword evidence="2 9" id="KW-0813">Transport</keyword>
<comment type="subcellular location">
    <subcellularLocation>
        <location evidence="1 9">Cell inner membrane</location>
        <topology evidence="1 9">Multi-pass membrane protein</topology>
    </subcellularLocation>
</comment>
<feature type="transmembrane region" description="Helical" evidence="9">
    <location>
        <begin position="89"/>
        <end position="112"/>
    </location>
</feature>
<keyword evidence="3" id="KW-1003">Cell membrane</keyword>
<keyword evidence="7 9" id="KW-0472">Membrane</keyword>
<comment type="function">
    <text evidence="9">Part of the tripartite ATP-independent periplasmic (TRAP) transport system.</text>
</comment>
<keyword evidence="4 9" id="KW-0997">Cell inner membrane</keyword>
<dbReference type="Proteomes" id="UP000614811">
    <property type="component" value="Unassembled WGS sequence"/>
</dbReference>
<dbReference type="GO" id="GO:0005886">
    <property type="term" value="C:plasma membrane"/>
    <property type="evidence" value="ECO:0007669"/>
    <property type="project" value="UniProtKB-SubCell"/>
</dbReference>
<comment type="subunit">
    <text evidence="9">The complex comprises the extracytoplasmic solute receptor protein and the two transmembrane proteins.</text>
</comment>
<gene>
    <name evidence="11" type="ORF">GCM10008090_28220</name>
</gene>
<dbReference type="EMBL" id="BMXA01000006">
    <property type="protein sequence ID" value="GHA16903.1"/>
    <property type="molecule type" value="Genomic_DNA"/>
</dbReference>
<evidence type="ECO:0000256" key="7">
    <source>
        <dbReference type="ARBA" id="ARBA00023136"/>
    </source>
</evidence>
<evidence type="ECO:0000256" key="3">
    <source>
        <dbReference type="ARBA" id="ARBA00022475"/>
    </source>
</evidence>
<comment type="similarity">
    <text evidence="8 9">Belongs to the TRAP transporter small permease family.</text>
</comment>
<feature type="transmembrane region" description="Helical" evidence="9">
    <location>
        <begin position="12"/>
        <end position="39"/>
    </location>
</feature>
<evidence type="ECO:0000259" key="10">
    <source>
        <dbReference type="Pfam" id="PF04290"/>
    </source>
</evidence>
<evidence type="ECO:0000256" key="5">
    <source>
        <dbReference type="ARBA" id="ARBA00022692"/>
    </source>
</evidence>
<dbReference type="AlphaFoldDB" id="A0A918VPB3"/>
<evidence type="ECO:0000313" key="12">
    <source>
        <dbReference type="Proteomes" id="UP000614811"/>
    </source>
</evidence>
<name>A0A918VPB3_9GAMM</name>
<evidence type="ECO:0000256" key="9">
    <source>
        <dbReference type="RuleBase" id="RU369079"/>
    </source>
</evidence>
<evidence type="ECO:0000256" key="2">
    <source>
        <dbReference type="ARBA" id="ARBA00022448"/>
    </source>
</evidence>
<feature type="transmembrane region" description="Helical" evidence="9">
    <location>
        <begin position="154"/>
        <end position="176"/>
    </location>
</feature>
<dbReference type="RefSeq" id="WP_189402351.1">
    <property type="nucleotide sequence ID" value="NZ_BMXA01000006.1"/>
</dbReference>
<dbReference type="PANTHER" id="PTHR35011">
    <property type="entry name" value="2,3-DIKETO-L-GULONATE TRAP TRANSPORTER SMALL PERMEASE PROTEIN YIAM"/>
    <property type="match status" value="1"/>
</dbReference>
<reference evidence="11" key="1">
    <citation type="journal article" date="2014" name="Int. J. Syst. Evol. Microbiol.">
        <title>Complete genome sequence of Corynebacterium casei LMG S-19264T (=DSM 44701T), isolated from a smear-ripened cheese.</title>
        <authorList>
            <consortium name="US DOE Joint Genome Institute (JGI-PGF)"/>
            <person name="Walter F."/>
            <person name="Albersmeier A."/>
            <person name="Kalinowski J."/>
            <person name="Ruckert C."/>
        </authorList>
    </citation>
    <scope>NUCLEOTIDE SEQUENCE</scope>
    <source>
        <strain evidence="11">KCTC 12711</strain>
    </source>
</reference>
<evidence type="ECO:0000256" key="1">
    <source>
        <dbReference type="ARBA" id="ARBA00004429"/>
    </source>
</evidence>
<accession>A0A918VPB3</accession>
<comment type="caution">
    <text evidence="9">Lacks conserved residue(s) required for the propagation of feature annotation.</text>
</comment>
<dbReference type="PANTHER" id="PTHR35011:SF4">
    <property type="entry name" value="SLL1102 PROTEIN"/>
    <property type="match status" value="1"/>
</dbReference>
<evidence type="ECO:0000256" key="6">
    <source>
        <dbReference type="ARBA" id="ARBA00022989"/>
    </source>
</evidence>
<dbReference type="InterPro" id="IPR055348">
    <property type="entry name" value="DctQ"/>
</dbReference>
<reference evidence="11" key="2">
    <citation type="submission" date="2020-09" db="EMBL/GenBank/DDBJ databases">
        <authorList>
            <person name="Sun Q."/>
            <person name="Kim S."/>
        </authorList>
    </citation>
    <scope>NUCLEOTIDE SEQUENCE</scope>
    <source>
        <strain evidence="11">KCTC 12711</strain>
    </source>
</reference>
<evidence type="ECO:0000313" key="11">
    <source>
        <dbReference type="EMBL" id="GHA16903.1"/>
    </source>
</evidence>
<organism evidence="11 12">
    <name type="scientific">Arenicella chitinivorans</name>
    <dbReference type="NCBI Taxonomy" id="1329800"/>
    <lineage>
        <taxon>Bacteria</taxon>
        <taxon>Pseudomonadati</taxon>
        <taxon>Pseudomonadota</taxon>
        <taxon>Gammaproteobacteria</taxon>
        <taxon>Arenicellales</taxon>
        <taxon>Arenicellaceae</taxon>
        <taxon>Arenicella</taxon>
    </lineage>
</organism>
<comment type="caution">
    <text evidence="11">The sequence shown here is derived from an EMBL/GenBank/DDBJ whole genome shotgun (WGS) entry which is preliminary data.</text>
</comment>
<feature type="domain" description="Tripartite ATP-independent periplasmic transporters DctQ component" evidence="10">
    <location>
        <begin position="28"/>
        <end position="179"/>
    </location>
</feature>
<sequence>MLQSTVDGIHKLMQWLGALAAVLLIALVFLLAFNVIMRYAFNASSIGLEELSWHFYAAVFLLGIPYALQTGSHVRVDLIHDRLSVRNKAIIDLVGTLVFLIPTCLIVIWTGWQFTAAAYGLGHQPGSLAEFFTQITSTGIGEKSQDPGGLLNRWIIKGVIPFAFFCLLLAAIAMLLESILRLKHALKEV</sequence>
<dbReference type="GO" id="GO:0022857">
    <property type="term" value="F:transmembrane transporter activity"/>
    <property type="evidence" value="ECO:0007669"/>
    <property type="project" value="UniProtKB-UniRule"/>
</dbReference>
<protein>
    <recommendedName>
        <fullName evidence="9">TRAP transporter small permease protein</fullName>
    </recommendedName>
</protein>
<proteinExistence type="inferred from homology"/>